<dbReference type="AlphaFoldDB" id="A0A7G9RMU2"/>
<dbReference type="InterPro" id="IPR013398">
    <property type="entry name" value="CRISPR-assoc_prot_Csy2"/>
</dbReference>
<dbReference type="Proteomes" id="UP000515811">
    <property type="component" value="Chromosome"/>
</dbReference>
<dbReference type="NCBIfam" id="TIGR02565">
    <property type="entry name" value="cas_Csy2"/>
    <property type="match status" value="1"/>
</dbReference>
<feature type="compositionally biased region" description="Acidic residues" evidence="1">
    <location>
        <begin position="347"/>
        <end position="361"/>
    </location>
</feature>
<feature type="region of interest" description="Disordered" evidence="1">
    <location>
        <begin position="233"/>
        <end position="253"/>
    </location>
</feature>
<dbReference type="EMBL" id="CP060714">
    <property type="protein sequence ID" value="QNN56917.1"/>
    <property type="molecule type" value="Genomic_DNA"/>
</dbReference>
<dbReference type="CDD" id="cd09736">
    <property type="entry name" value="Csy2_I-F"/>
    <property type="match status" value="1"/>
</dbReference>
<organism evidence="2 3">
    <name type="scientific">Diaphorobacter ruginosibacter</name>
    <dbReference type="NCBI Taxonomy" id="1715720"/>
    <lineage>
        <taxon>Bacteria</taxon>
        <taxon>Pseudomonadati</taxon>
        <taxon>Pseudomonadota</taxon>
        <taxon>Betaproteobacteria</taxon>
        <taxon>Burkholderiales</taxon>
        <taxon>Comamonadaceae</taxon>
        <taxon>Diaphorobacter</taxon>
    </lineage>
</organism>
<feature type="compositionally biased region" description="Basic and acidic residues" evidence="1">
    <location>
        <begin position="244"/>
        <end position="253"/>
    </location>
</feature>
<accession>A0A7G9RMU2</accession>
<dbReference type="Pfam" id="PF09614">
    <property type="entry name" value="Cas_Csy2"/>
    <property type="match status" value="1"/>
</dbReference>
<evidence type="ECO:0000313" key="3">
    <source>
        <dbReference type="Proteomes" id="UP000515811"/>
    </source>
</evidence>
<sequence length="361" mass="39350">MNHSPHSPQAILVMPQLRVQNANAIGSPLTHGFPSITAFTGFMWALERKLSLAGVPLHLQGVGVICHRHQEQATQGFVRSFNLTRNPVNKDGGTAAIVEEGRTHLRITLVFSISEKRVPGAPARLVQDNAAQLKDWAAHAGDLAAQMRIAGGTLIPTDPVPGKRTKPWIDIVAPEAGEAAQQFRRWRRQWLPGFALVGRDALLAQRLAHLNKQAPGTGLLQAWLHASRFNFEPETPAEGSKGTPDGKLRWSDPLRPRGSGWVVPIPVGYVALSERQAEGSVGNARNQGTPLRFVESVHSLGEWVGPHRLDHLAQLLWHPESDLATGLFRCRSGYSPTADTVSLSDEPPAESSEDADTYVMD</sequence>
<evidence type="ECO:0000256" key="1">
    <source>
        <dbReference type="SAM" id="MobiDB-lite"/>
    </source>
</evidence>
<reference evidence="2 3" key="1">
    <citation type="submission" date="2020-08" db="EMBL/GenBank/DDBJ databases">
        <title>Genome sequence of Diaphorobacter ruginosibacter DSM 27467T.</title>
        <authorList>
            <person name="Hyun D.-W."/>
            <person name="Bae J.-W."/>
        </authorList>
    </citation>
    <scope>NUCLEOTIDE SEQUENCE [LARGE SCALE GENOMIC DNA]</scope>
    <source>
        <strain evidence="2 3">DSM 27467</strain>
    </source>
</reference>
<protein>
    <submittedName>
        <fullName evidence="2">Type I-F CRISPR-associated protein Csy2</fullName>
    </submittedName>
</protein>
<gene>
    <name evidence="2" type="primary">csy2</name>
    <name evidence="2" type="ORF">H9K76_20875</name>
</gene>
<proteinExistence type="predicted"/>
<dbReference type="KEGG" id="drg:H9K76_20875"/>
<keyword evidence="3" id="KW-1185">Reference proteome</keyword>
<name>A0A7G9RMU2_9BURK</name>
<evidence type="ECO:0000313" key="2">
    <source>
        <dbReference type="EMBL" id="QNN56917.1"/>
    </source>
</evidence>
<dbReference type="RefSeq" id="WP_187597182.1">
    <property type="nucleotide sequence ID" value="NZ_CP060714.1"/>
</dbReference>
<feature type="region of interest" description="Disordered" evidence="1">
    <location>
        <begin position="337"/>
        <end position="361"/>
    </location>
</feature>